<dbReference type="InterPro" id="IPR023696">
    <property type="entry name" value="Ureohydrolase_dom_sf"/>
</dbReference>
<dbReference type="CDD" id="cd09992">
    <property type="entry name" value="HDAC_classII"/>
    <property type="match status" value="1"/>
</dbReference>
<reference evidence="2" key="1">
    <citation type="submission" date="2020-05" db="EMBL/GenBank/DDBJ databases">
        <authorList>
            <person name="Chiriac C."/>
            <person name="Salcher M."/>
            <person name="Ghai R."/>
            <person name="Kavagutti S V."/>
        </authorList>
    </citation>
    <scope>NUCLEOTIDE SEQUENCE</scope>
</reference>
<dbReference type="PRINTS" id="PR01270">
    <property type="entry name" value="HDASUPER"/>
</dbReference>
<dbReference type="GO" id="GO:0040029">
    <property type="term" value="P:epigenetic regulation of gene expression"/>
    <property type="evidence" value="ECO:0007669"/>
    <property type="project" value="TreeGrafter"/>
</dbReference>
<dbReference type="PANTHER" id="PTHR10625">
    <property type="entry name" value="HISTONE DEACETYLASE HDAC1-RELATED"/>
    <property type="match status" value="1"/>
</dbReference>
<dbReference type="SUPFAM" id="SSF52768">
    <property type="entry name" value="Arginase/deacetylase"/>
    <property type="match status" value="1"/>
</dbReference>
<evidence type="ECO:0000259" key="1">
    <source>
        <dbReference type="Pfam" id="PF00850"/>
    </source>
</evidence>
<sequence length="339" mass="36289">MAILFATHEAYLDHINGPRHQERPERLGAVIDGAHEAGLGEALIPLVPLAATREQLLRVHTQEHVNRIEQVVQQGGGRLDPDTRASSGSWTAATLAAGAGLTAIRALQSGQADSAFCAVRPPGHHATRTETMGFCLFSNVAVAAEALADAGERVLIVDFDAHHGNGTQDVFYDDPRVMFISVHQWPLYPGTGWYDETGVGAGAGYTMNIPLPPDSRGDVYLAAFDRLVLPISEKFAPTWLIVSAGFDAHRSDPITEMGLTAGDYPLMMQRILQLVPAGRRLVMLEGGYDLDALRMSSASTLSAMAGESHADEKPSSGSGDGARAMIATIESHWTSNGLW</sequence>
<proteinExistence type="predicted"/>
<feature type="domain" description="Histone deacetylase" evidence="1">
    <location>
        <begin position="20"/>
        <end position="303"/>
    </location>
</feature>
<gene>
    <name evidence="2" type="ORF">UFOPK1960_00145</name>
</gene>
<dbReference type="AlphaFoldDB" id="A0A6J6IF88"/>
<dbReference type="Gene3D" id="3.40.800.20">
    <property type="entry name" value="Histone deacetylase domain"/>
    <property type="match status" value="1"/>
</dbReference>
<accession>A0A6J6IF88</accession>
<dbReference type="InterPro" id="IPR037138">
    <property type="entry name" value="His_deacetylse_dom_sf"/>
</dbReference>
<dbReference type="Pfam" id="PF00850">
    <property type="entry name" value="Hist_deacetyl"/>
    <property type="match status" value="1"/>
</dbReference>
<dbReference type="EMBL" id="CAEZVL010000010">
    <property type="protein sequence ID" value="CAB4622794.1"/>
    <property type="molecule type" value="Genomic_DNA"/>
</dbReference>
<dbReference type="GO" id="GO:0004407">
    <property type="term" value="F:histone deacetylase activity"/>
    <property type="evidence" value="ECO:0007669"/>
    <property type="project" value="TreeGrafter"/>
</dbReference>
<evidence type="ECO:0000313" key="2">
    <source>
        <dbReference type="EMBL" id="CAB4622794.1"/>
    </source>
</evidence>
<name>A0A6J6IF88_9ZZZZ</name>
<dbReference type="InterPro" id="IPR000286">
    <property type="entry name" value="HDACs"/>
</dbReference>
<protein>
    <submittedName>
        <fullName evidence="2">Unannotated protein</fullName>
    </submittedName>
</protein>
<dbReference type="PANTHER" id="PTHR10625:SF10">
    <property type="entry name" value="HISTONE DEACETYLASE HDAC1"/>
    <property type="match status" value="1"/>
</dbReference>
<dbReference type="InterPro" id="IPR023801">
    <property type="entry name" value="His_deacetylse_dom"/>
</dbReference>
<organism evidence="2">
    <name type="scientific">freshwater metagenome</name>
    <dbReference type="NCBI Taxonomy" id="449393"/>
    <lineage>
        <taxon>unclassified sequences</taxon>
        <taxon>metagenomes</taxon>
        <taxon>ecological metagenomes</taxon>
    </lineage>
</organism>